<accession>A0A4Y2AWV7</accession>
<comment type="caution">
    <text evidence="1">The sequence shown here is derived from an EMBL/GenBank/DDBJ whole genome shotgun (WGS) entry which is preliminary data.</text>
</comment>
<evidence type="ECO:0000313" key="2">
    <source>
        <dbReference type="Proteomes" id="UP000499080"/>
    </source>
</evidence>
<name>A0A4Y2AWV7_ARAVE</name>
<proteinExistence type="predicted"/>
<gene>
    <name evidence="1" type="ORF">AVEN_132664-2_1</name>
</gene>
<protein>
    <submittedName>
        <fullName evidence="1">Uncharacterized protein</fullName>
    </submittedName>
</protein>
<reference evidence="1 2" key="1">
    <citation type="journal article" date="2019" name="Sci. Rep.">
        <title>Orb-weaving spider Araneus ventricosus genome elucidates the spidroin gene catalogue.</title>
        <authorList>
            <person name="Kono N."/>
            <person name="Nakamura H."/>
            <person name="Ohtoshi R."/>
            <person name="Moran D.A.P."/>
            <person name="Shinohara A."/>
            <person name="Yoshida Y."/>
            <person name="Fujiwara M."/>
            <person name="Mori M."/>
            <person name="Tomita M."/>
            <person name="Arakawa K."/>
        </authorList>
    </citation>
    <scope>NUCLEOTIDE SEQUENCE [LARGE SCALE GENOMIC DNA]</scope>
</reference>
<evidence type="ECO:0000313" key="1">
    <source>
        <dbReference type="EMBL" id="GBL83769.1"/>
    </source>
</evidence>
<keyword evidence="2" id="KW-1185">Reference proteome</keyword>
<dbReference type="Proteomes" id="UP000499080">
    <property type="component" value="Unassembled WGS sequence"/>
</dbReference>
<feature type="non-terminal residue" evidence="1">
    <location>
        <position position="1"/>
    </location>
</feature>
<sequence length="82" mass="8949">TGCTCDRSRPGRPSVPAEVVAEVHNTMTADHMQTARGTALILGAPKATVLKLLYSAYFPIDSSTPSCYNRGDKQERVRKEIL</sequence>
<dbReference type="AlphaFoldDB" id="A0A4Y2AWV7"/>
<dbReference type="EMBL" id="BGPR01000034">
    <property type="protein sequence ID" value="GBL83769.1"/>
    <property type="molecule type" value="Genomic_DNA"/>
</dbReference>
<organism evidence="1 2">
    <name type="scientific">Araneus ventricosus</name>
    <name type="common">Orbweaver spider</name>
    <name type="synonym">Epeira ventricosa</name>
    <dbReference type="NCBI Taxonomy" id="182803"/>
    <lineage>
        <taxon>Eukaryota</taxon>
        <taxon>Metazoa</taxon>
        <taxon>Ecdysozoa</taxon>
        <taxon>Arthropoda</taxon>
        <taxon>Chelicerata</taxon>
        <taxon>Arachnida</taxon>
        <taxon>Araneae</taxon>
        <taxon>Araneomorphae</taxon>
        <taxon>Entelegynae</taxon>
        <taxon>Araneoidea</taxon>
        <taxon>Araneidae</taxon>
        <taxon>Araneus</taxon>
    </lineage>
</organism>